<dbReference type="EMBL" id="VUNC01000002">
    <property type="protein sequence ID" value="MST72156.1"/>
    <property type="molecule type" value="Genomic_DNA"/>
</dbReference>
<keyword evidence="3" id="KW-1185">Reference proteome</keyword>
<reference evidence="2 3" key="1">
    <citation type="submission" date="2019-08" db="EMBL/GenBank/DDBJ databases">
        <title>In-depth cultivation of the pig gut microbiome towards novel bacterial diversity and tailored functional studies.</title>
        <authorList>
            <person name="Wylensek D."/>
            <person name="Hitch T.C.A."/>
            <person name="Clavel T."/>
        </authorList>
    </citation>
    <scope>NUCLEOTIDE SEQUENCE [LARGE SCALE GENOMIC DNA]</scope>
    <source>
        <strain evidence="2 3">CA-Schmier-601-WT-1</strain>
    </source>
</reference>
<gene>
    <name evidence="2" type="ORF">FYJ68_03385</name>
</gene>
<feature type="compositionally biased region" description="Basic and acidic residues" evidence="1">
    <location>
        <begin position="91"/>
        <end position="124"/>
    </location>
</feature>
<evidence type="ECO:0000313" key="3">
    <source>
        <dbReference type="Proteomes" id="UP000469325"/>
    </source>
</evidence>
<sequence>MASDNAARFCTECGMRMEVFHREMRDWYFLSSDGVLRESGSGGAFTGFDDYFHVTSGGVEKFASASWDRTNPDDLGDASVTFLYSNSDGDASNREVDSDFVKRLEDRHPTKSYDDYDREQNPLG</sequence>
<organism evidence="2 3">
    <name type="scientific">Olsenella porci</name>
    <dbReference type="NCBI Taxonomy" id="2652279"/>
    <lineage>
        <taxon>Bacteria</taxon>
        <taxon>Bacillati</taxon>
        <taxon>Actinomycetota</taxon>
        <taxon>Coriobacteriia</taxon>
        <taxon>Coriobacteriales</taxon>
        <taxon>Atopobiaceae</taxon>
        <taxon>Olsenella</taxon>
    </lineage>
</organism>
<protein>
    <submittedName>
        <fullName evidence="2">Uncharacterized protein</fullName>
    </submittedName>
</protein>
<comment type="caution">
    <text evidence="2">The sequence shown here is derived from an EMBL/GenBank/DDBJ whole genome shotgun (WGS) entry which is preliminary data.</text>
</comment>
<evidence type="ECO:0000313" key="2">
    <source>
        <dbReference type="EMBL" id="MST72156.1"/>
    </source>
</evidence>
<name>A0A6N7XQA0_9ACTN</name>
<dbReference type="Proteomes" id="UP000469325">
    <property type="component" value="Unassembled WGS sequence"/>
</dbReference>
<accession>A0A6N7XQA0</accession>
<dbReference type="AlphaFoldDB" id="A0A6N7XQA0"/>
<dbReference type="RefSeq" id="WP_154433974.1">
    <property type="nucleotide sequence ID" value="NZ_VUNC01000002.1"/>
</dbReference>
<feature type="region of interest" description="Disordered" evidence="1">
    <location>
        <begin position="84"/>
        <end position="124"/>
    </location>
</feature>
<proteinExistence type="predicted"/>
<evidence type="ECO:0000256" key="1">
    <source>
        <dbReference type="SAM" id="MobiDB-lite"/>
    </source>
</evidence>